<dbReference type="InterPro" id="IPR001460">
    <property type="entry name" value="PCN-bd_Tpept"/>
</dbReference>
<reference evidence="15" key="1">
    <citation type="submission" date="2021-01" db="EMBL/GenBank/DDBJ databases">
        <title>Genome public.</title>
        <authorList>
            <person name="Liu C."/>
            <person name="Sun Q."/>
        </authorList>
    </citation>
    <scope>NUCLEOTIDE SEQUENCE</scope>
    <source>
        <strain evidence="15">M6</strain>
    </source>
</reference>
<evidence type="ECO:0000256" key="1">
    <source>
        <dbReference type="ARBA" id="ARBA00004167"/>
    </source>
</evidence>
<keyword evidence="6" id="KW-0133">Cell shape</keyword>
<dbReference type="GO" id="GO:0008360">
    <property type="term" value="P:regulation of cell shape"/>
    <property type="evidence" value="ECO:0007669"/>
    <property type="project" value="UniProtKB-KW"/>
</dbReference>
<dbReference type="EMBL" id="JAEQMG010000098">
    <property type="protein sequence ID" value="MBK6088902.1"/>
    <property type="molecule type" value="Genomic_DNA"/>
</dbReference>
<evidence type="ECO:0000259" key="13">
    <source>
        <dbReference type="Pfam" id="PF00905"/>
    </source>
</evidence>
<evidence type="ECO:0000313" key="16">
    <source>
        <dbReference type="Proteomes" id="UP000633365"/>
    </source>
</evidence>
<comment type="subcellular location">
    <subcellularLocation>
        <location evidence="2">Cell membrane</location>
    </subcellularLocation>
    <subcellularLocation>
        <location evidence="1">Membrane</location>
        <topology evidence="1">Single-pass membrane protein</topology>
    </subcellularLocation>
</comment>
<dbReference type="SUPFAM" id="SSF56601">
    <property type="entry name" value="beta-lactamase/transpeptidase-like"/>
    <property type="match status" value="1"/>
</dbReference>
<evidence type="ECO:0000259" key="14">
    <source>
        <dbReference type="Pfam" id="PF03717"/>
    </source>
</evidence>
<evidence type="ECO:0000256" key="2">
    <source>
        <dbReference type="ARBA" id="ARBA00004236"/>
    </source>
</evidence>
<dbReference type="GO" id="GO:0071555">
    <property type="term" value="P:cell wall organization"/>
    <property type="evidence" value="ECO:0007669"/>
    <property type="project" value="UniProtKB-KW"/>
</dbReference>
<dbReference type="PANTHER" id="PTHR30627">
    <property type="entry name" value="PEPTIDOGLYCAN D,D-TRANSPEPTIDASE"/>
    <property type="match status" value="1"/>
</dbReference>
<dbReference type="GO" id="GO:0008658">
    <property type="term" value="F:penicillin binding"/>
    <property type="evidence" value="ECO:0007669"/>
    <property type="project" value="InterPro"/>
</dbReference>
<organism evidence="15 16">
    <name type="scientific">Ruminococcus difficilis</name>
    <dbReference type="NCBI Taxonomy" id="2763069"/>
    <lineage>
        <taxon>Bacteria</taxon>
        <taxon>Bacillati</taxon>
        <taxon>Bacillota</taxon>
        <taxon>Clostridia</taxon>
        <taxon>Eubacteriales</taxon>
        <taxon>Oscillospiraceae</taxon>
        <taxon>Ruminococcus</taxon>
    </lineage>
</organism>
<dbReference type="Gene3D" id="1.10.10.1230">
    <property type="entry name" value="Penicillin-binding protein, N-terminal non-catalytic domain, head sub-domain"/>
    <property type="match status" value="1"/>
</dbReference>
<evidence type="ECO:0000256" key="12">
    <source>
        <dbReference type="SAM" id="Phobius"/>
    </source>
</evidence>
<evidence type="ECO:0000256" key="3">
    <source>
        <dbReference type="ARBA" id="ARBA00007171"/>
    </source>
</evidence>
<dbReference type="Gene3D" id="3.90.1310.10">
    <property type="entry name" value="Penicillin-binding protein 2a (Domain 2)"/>
    <property type="match status" value="1"/>
</dbReference>
<feature type="domain" description="Penicillin-binding protein dimerisation" evidence="14">
    <location>
        <begin position="89"/>
        <end position="328"/>
    </location>
</feature>
<dbReference type="Gene3D" id="3.40.710.10">
    <property type="entry name" value="DD-peptidase/beta-lactamase superfamily"/>
    <property type="match status" value="1"/>
</dbReference>
<keyword evidence="5 12" id="KW-0812">Transmembrane</keyword>
<dbReference type="Proteomes" id="UP000633365">
    <property type="component" value="Unassembled WGS sequence"/>
</dbReference>
<keyword evidence="7" id="KW-0573">Peptidoglycan synthesis</keyword>
<dbReference type="AlphaFoldDB" id="A0A934WS30"/>
<dbReference type="SUPFAM" id="SSF56519">
    <property type="entry name" value="Penicillin binding protein dimerisation domain"/>
    <property type="match status" value="1"/>
</dbReference>
<dbReference type="Pfam" id="PF00905">
    <property type="entry name" value="Transpeptidase"/>
    <property type="match status" value="1"/>
</dbReference>
<comment type="caution">
    <text evidence="15">The sequence shown here is derived from an EMBL/GenBank/DDBJ whole genome shotgun (WGS) entry which is preliminary data.</text>
</comment>
<evidence type="ECO:0000313" key="15">
    <source>
        <dbReference type="EMBL" id="MBK6088902.1"/>
    </source>
</evidence>
<feature type="region of interest" description="Disordered" evidence="11">
    <location>
        <begin position="1"/>
        <end position="35"/>
    </location>
</feature>
<feature type="domain" description="Penicillin-binding protein transpeptidase" evidence="13">
    <location>
        <begin position="391"/>
        <end position="690"/>
    </location>
</feature>
<evidence type="ECO:0000256" key="6">
    <source>
        <dbReference type="ARBA" id="ARBA00022960"/>
    </source>
</evidence>
<comment type="similarity">
    <text evidence="3">Belongs to the transpeptidase family.</text>
</comment>
<protein>
    <submittedName>
        <fullName evidence="15">Penicillin-binding protein</fullName>
    </submittedName>
</protein>
<dbReference type="InterPro" id="IPR050515">
    <property type="entry name" value="Beta-lactam/transpept"/>
</dbReference>
<dbReference type="RefSeq" id="WP_201427714.1">
    <property type="nucleotide sequence ID" value="NZ_JAEQMG010000098.1"/>
</dbReference>
<dbReference type="GO" id="GO:0005886">
    <property type="term" value="C:plasma membrane"/>
    <property type="evidence" value="ECO:0007669"/>
    <property type="project" value="UniProtKB-SubCell"/>
</dbReference>
<feature type="compositionally biased region" description="Low complexity" evidence="11">
    <location>
        <begin position="20"/>
        <end position="34"/>
    </location>
</feature>
<proteinExistence type="inferred from homology"/>
<dbReference type="InterPro" id="IPR036138">
    <property type="entry name" value="PBP_dimer_sf"/>
</dbReference>
<evidence type="ECO:0000256" key="11">
    <source>
        <dbReference type="SAM" id="MobiDB-lite"/>
    </source>
</evidence>
<feature type="transmembrane region" description="Helical" evidence="12">
    <location>
        <begin position="45"/>
        <end position="64"/>
    </location>
</feature>
<keyword evidence="8 12" id="KW-1133">Transmembrane helix</keyword>
<sequence>MKLFQKKPNNSGSGYDRIVSANRRSGSSGNNTANEQKKDRSALRIVFCALLLTVIFLCFAARLFNWQIIHGDEYKKLSAASTSHTVTSDATRGEILDVNGVPYAVNETAYNVVINKVYSSDESKLNLIIIDLLNILNECGEKYIDELPISLQDGAFVFDEGSDGDVEYIESSVMLNKEGLTADEIIQGLAERYHADNIVDPFTRRAVISIRYNMEKKGFSYEQVYVLASNVSSDTVSVVSERTQNVPAVEIRTVNERVIKNGTVIPHILGVVGKLNEEEYEENKDKGYSIDDSIGKFGIEAALEDYLRGKAGEKTVVSDANGNIVGEKESVEAKPGDTVYLTIDTNVQEVAAYSLGKNIRRAQELGKAEVKAAKASNAKKQSKMGEDCVAGAAVLLDVRDNSVIAAVSYPDFDISRYYDPDYSAYLFENETTPLFNRAFDGAFAPGSTFKPCVATAALEEGIITPDTSIHCSGVYDYYKDDVVRCLGIHGDIKLESAMAHSCNCYFAEVGRRIGITTMYMYAEKLGLGAKTGLEVYEGTGTLAGRDSTMWFEGNTVQAAIGQSDNAFTPVQLATYVSTIANNGVRYRTHLVRKIVNYERDETILYNDPEKPEIVAETGVSERNNNLVHEAMDQVLKTYPNTERAGRYPIEIAAKTGTAENAGSDHNVFICYAPYKKPEVALAIVFEHGARSYLPQETACDILDAYFYKKTLKEVKKSSWDFS</sequence>
<accession>A0A934WS30</accession>
<keyword evidence="9 12" id="KW-0472">Membrane</keyword>
<evidence type="ECO:0000256" key="5">
    <source>
        <dbReference type="ARBA" id="ARBA00022692"/>
    </source>
</evidence>
<dbReference type="InterPro" id="IPR005311">
    <property type="entry name" value="PBP_dimer"/>
</dbReference>
<dbReference type="PANTHER" id="PTHR30627:SF2">
    <property type="entry name" value="PEPTIDOGLYCAN D,D-TRANSPEPTIDASE MRDA"/>
    <property type="match status" value="1"/>
</dbReference>
<evidence type="ECO:0000256" key="9">
    <source>
        <dbReference type="ARBA" id="ARBA00023136"/>
    </source>
</evidence>
<keyword evidence="16" id="KW-1185">Reference proteome</keyword>
<keyword evidence="4" id="KW-1003">Cell membrane</keyword>
<name>A0A934WS30_9FIRM</name>
<gene>
    <name evidence="15" type="ORF">JKK62_09635</name>
</gene>
<evidence type="ECO:0000256" key="4">
    <source>
        <dbReference type="ARBA" id="ARBA00022475"/>
    </source>
</evidence>
<evidence type="ECO:0000256" key="7">
    <source>
        <dbReference type="ARBA" id="ARBA00022984"/>
    </source>
</evidence>
<keyword evidence="10" id="KW-0961">Cell wall biogenesis/degradation</keyword>
<dbReference type="GO" id="GO:0009252">
    <property type="term" value="P:peptidoglycan biosynthetic process"/>
    <property type="evidence" value="ECO:0007669"/>
    <property type="project" value="UniProtKB-KW"/>
</dbReference>
<evidence type="ECO:0000256" key="8">
    <source>
        <dbReference type="ARBA" id="ARBA00022989"/>
    </source>
</evidence>
<dbReference type="InterPro" id="IPR012338">
    <property type="entry name" value="Beta-lactam/transpept-like"/>
</dbReference>
<dbReference type="GO" id="GO:0071972">
    <property type="term" value="F:peptidoglycan L,D-transpeptidase activity"/>
    <property type="evidence" value="ECO:0007669"/>
    <property type="project" value="TreeGrafter"/>
</dbReference>
<dbReference type="Pfam" id="PF03717">
    <property type="entry name" value="PBP_dimer"/>
    <property type="match status" value="1"/>
</dbReference>
<evidence type="ECO:0000256" key="10">
    <source>
        <dbReference type="ARBA" id="ARBA00023316"/>
    </source>
</evidence>